<sequence>MSDSARAVIDAIAAQWAVPGTAVVAVDRNDVVFAHYSGQSDVSARTPVGARHLFPIGSISKTFTAVALLQLLDGGRIRLDTTIADLLDWLPEPLRSNEITLQRLLNHTAGVIGSVDALPDEIGQATLYTGALSTAAPGSFFHYSNVGYILLGLAAATVSGRSLASLVEERILDPLRMRDTVARVTYDDYEALACGYQPRRDDRPWVPGDALAPAPWLEVAGADGNLAATAIDLGRFARMLLGGGQLDGTKILSTNAFEAMVSRLAPSGEDVLDLHGVAATESSRYGLGINVERCAGHTVLTHGGGMVGYASFLIADLDAGLAVCVLTNANGDTPVAEAIARCTAAELVGPGQVDINRLDPRWWDAAHVEKAGFLGQFRSSGGEVIHVSAAERRGELARLSVSGGGDTAPLLRTWGQRAVTTLPKLRRFALTFEGDRWHWGATELASDTTPVLVSAPDNPLTAFCGHYRCYSPWFTNFRVVLRGDRLLLIAPGGVEAPGDETELVPIGPAMFRIGADERLPERLTFGPPINGASPWADRGGCRYSRAFTE</sequence>
<evidence type="ECO:0000313" key="2">
    <source>
        <dbReference type="EMBL" id="BBY58321.1"/>
    </source>
</evidence>
<dbReference type="Pfam" id="PF00144">
    <property type="entry name" value="Beta-lactamase"/>
    <property type="match status" value="1"/>
</dbReference>
<evidence type="ECO:0000313" key="3">
    <source>
        <dbReference type="Proteomes" id="UP000466445"/>
    </source>
</evidence>
<feature type="domain" description="Beta-lactamase-related" evidence="1">
    <location>
        <begin position="10"/>
        <end position="337"/>
    </location>
</feature>
<dbReference type="InterPro" id="IPR001466">
    <property type="entry name" value="Beta-lactam-related"/>
</dbReference>
<dbReference type="SUPFAM" id="SSF56601">
    <property type="entry name" value="beta-lactamase/transpeptidase-like"/>
    <property type="match status" value="1"/>
</dbReference>
<dbReference type="Gene3D" id="3.40.710.10">
    <property type="entry name" value="DD-peptidase/beta-lactamase superfamily"/>
    <property type="match status" value="1"/>
</dbReference>
<dbReference type="Proteomes" id="UP000466445">
    <property type="component" value="Chromosome"/>
</dbReference>
<dbReference type="AlphaFoldDB" id="A0A7I7SPL8"/>
<proteinExistence type="predicted"/>
<dbReference type="InterPro" id="IPR050491">
    <property type="entry name" value="AmpC-like"/>
</dbReference>
<accession>A0A7I7SPL8</accession>
<dbReference type="KEGG" id="msar:MSAR_14570"/>
<organism evidence="2 3">
    <name type="scientific">Mycolicibacterium sarraceniae</name>
    <dbReference type="NCBI Taxonomy" id="1534348"/>
    <lineage>
        <taxon>Bacteria</taxon>
        <taxon>Bacillati</taxon>
        <taxon>Actinomycetota</taxon>
        <taxon>Actinomycetes</taxon>
        <taxon>Mycobacteriales</taxon>
        <taxon>Mycobacteriaceae</taxon>
        <taxon>Mycolicibacterium</taxon>
    </lineage>
</organism>
<protein>
    <recommendedName>
        <fullName evidence="1">Beta-lactamase-related domain-containing protein</fullName>
    </recommendedName>
</protein>
<dbReference type="PANTHER" id="PTHR46825">
    <property type="entry name" value="D-ALANYL-D-ALANINE-CARBOXYPEPTIDASE/ENDOPEPTIDASE AMPH"/>
    <property type="match status" value="1"/>
</dbReference>
<dbReference type="EMBL" id="AP022595">
    <property type="protein sequence ID" value="BBY58321.1"/>
    <property type="molecule type" value="Genomic_DNA"/>
</dbReference>
<dbReference type="PANTHER" id="PTHR46825:SF7">
    <property type="entry name" value="D-ALANYL-D-ALANINE CARBOXYPEPTIDASE"/>
    <property type="match status" value="1"/>
</dbReference>
<gene>
    <name evidence="2" type="ORF">MSAR_14570</name>
</gene>
<evidence type="ECO:0000259" key="1">
    <source>
        <dbReference type="Pfam" id="PF00144"/>
    </source>
</evidence>
<name>A0A7I7SPL8_9MYCO</name>
<dbReference type="InterPro" id="IPR012338">
    <property type="entry name" value="Beta-lactam/transpept-like"/>
</dbReference>
<reference evidence="2 3" key="1">
    <citation type="journal article" date="2019" name="Emerg. Microbes Infect.">
        <title>Comprehensive subspecies identification of 175 nontuberculous mycobacteria species based on 7547 genomic profiles.</title>
        <authorList>
            <person name="Matsumoto Y."/>
            <person name="Kinjo T."/>
            <person name="Motooka D."/>
            <person name="Nabeya D."/>
            <person name="Jung N."/>
            <person name="Uechi K."/>
            <person name="Horii T."/>
            <person name="Iida T."/>
            <person name="Fujita J."/>
            <person name="Nakamura S."/>
        </authorList>
    </citation>
    <scope>NUCLEOTIDE SEQUENCE [LARGE SCALE GENOMIC DNA]</scope>
    <source>
        <strain evidence="2 3">JCM 30395</strain>
    </source>
</reference>
<dbReference type="RefSeq" id="WP_163695749.1">
    <property type="nucleotide sequence ID" value="NZ_AP022595.1"/>
</dbReference>
<keyword evidence="3" id="KW-1185">Reference proteome</keyword>